<reference evidence="1 2" key="1">
    <citation type="submission" date="2022-10" db="EMBL/GenBank/DDBJ databases">
        <title>Draft genome sequence of Streptomyces sp. YSPA8.</title>
        <authorList>
            <person name="Moriuchi R."/>
            <person name="Dohra H."/>
            <person name="Yamamura H."/>
            <person name="Kodani S."/>
        </authorList>
    </citation>
    <scope>NUCLEOTIDE SEQUENCE [LARGE SCALE GENOMIC DNA]</scope>
    <source>
        <strain evidence="1 2">YSPA8</strain>
    </source>
</reference>
<evidence type="ECO:0008006" key="3">
    <source>
        <dbReference type="Google" id="ProtNLM"/>
    </source>
</evidence>
<dbReference type="Proteomes" id="UP001291653">
    <property type="component" value="Unassembled WGS sequence"/>
</dbReference>
<name>A0ABQ5NXZ9_9ACTN</name>
<evidence type="ECO:0000313" key="2">
    <source>
        <dbReference type="Proteomes" id="UP001291653"/>
    </source>
</evidence>
<keyword evidence="2" id="KW-1185">Reference proteome</keyword>
<evidence type="ECO:0000313" key="1">
    <source>
        <dbReference type="EMBL" id="GLF94836.1"/>
    </source>
</evidence>
<gene>
    <name evidence="1" type="ORF">SYYSPA8_11085</name>
</gene>
<dbReference type="EMBL" id="BSBI01000003">
    <property type="protein sequence ID" value="GLF94836.1"/>
    <property type="molecule type" value="Genomic_DNA"/>
</dbReference>
<protein>
    <recommendedName>
        <fullName evidence="3">MarR family transcriptional regulator</fullName>
    </recommendedName>
</protein>
<accession>A0ABQ5NXZ9</accession>
<organism evidence="1 2">
    <name type="scientific">Streptomyces yaizuensis</name>
    <dbReference type="NCBI Taxonomy" id="2989713"/>
    <lineage>
        <taxon>Bacteria</taxon>
        <taxon>Bacillati</taxon>
        <taxon>Actinomycetota</taxon>
        <taxon>Actinomycetes</taxon>
        <taxon>Kitasatosporales</taxon>
        <taxon>Streptomycetaceae</taxon>
        <taxon>Streptomyces</taxon>
    </lineage>
</organism>
<sequence>MDTKIDLTAEGEAFTARLTWAQARLMREALEWCSDDRYTDTAVAVRLHAGRGEVRRLADRLACEPGSTLTVVLSLDELHVIHAALTGLTTTFLSDRGFSVESFRERIGFFPENVETVAVSLVLAASAASEGGPAA</sequence>
<comment type="caution">
    <text evidence="1">The sequence shown here is derived from an EMBL/GenBank/DDBJ whole genome shotgun (WGS) entry which is preliminary data.</text>
</comment>
<proteinExistence type="predicted"/>
<dbReference type="RefSeq" id="WP_323446886.1">
    <property type="nucleotide sequence ID" value="NZ_BSBI01000003.1"/>
</dbReference>